<protein>
    <recommendedName>
        <fullName evidence="1">SET domain-containing protein</fullName>
    </recommendedName>
</protein>
<reference evidence="3" key="1">
    <citation type="journal article" date="2017" name="Genome Biol.">
        <title>Comparative genomics reveals high biological diversity and specific adaptations in the industrially and medically important fungal genus Aspergillus.</title>
        <authorList>
            <person name="de Vries R.P."/>
            <person name="Riley R."/>
            <person name="Wiebenga A."/>
            <person name="Aguilar-Osorio G."/>
            <person name="Amillis S."/>
            <person name="Uchima C.A."/>
            <person name="Anderluh G."/>
            <person name="Asadollahi M."/>
            <person name="Askin M."/>
            <person name="Barry K."/>
            <person name="Battaglia E."/>
            <person name="Bayram O."/>
            <person name="Benocci T."/>
            <person name="Braus-Stromeyer S.A."/>
            <person name="Caldana C."/>
            <person name="Canovas D."/>
            <person name="Cerqueira G.C."/>
            <person name="Chen F."/>
            <person name="Chen W."/>
            <person name="Choi C."/>
            <person name="Clum A."/>
            <person name="Dos Santos R.A."/>
            <person name="Damasio A.R."/>
            <person name="Diallinas G."/>
            <person name="Emri T."/>
            <person name="Fekete E."/>
            <person name="Flipphi M."/>
            <person name="Freyberg S."/>
            <person name="Gallo A."/>
            <person name="Gournas C."/>
            <person name="Habgood R."/>
            <person name="Hainaut M."/>
            <person name="Harispe M.L."/>
            <person name="Henrissat B."/>
            <person name="Hilden K.S."/>
            <person name="Hope R."/>
            <person name="Hossain A."/>
            <person name="Karabika E."/>
            <person name="Karaffa L."/>
            <person name="Karanyi Z."/>
            <person name="Krasevec N."/>
            <person name="Kuo A."/>
            <person name="Kusch H."/>
            <person name="LaButti K."/>
            <person name="Lagendijk E.L."/>
            <person name="Lapidus A."/>
            <person name="Levasseur A."/>
            <person name="Lindquist E."/>
            <person name="Lipzen A."/>
            <person name="Logrieco A.F."/>
            <person name="MacCabe A."/>
            <person name="Maekelae M.R."/>
            <person name="Malavazi I."/>
            <person name="Melin P."/>
            <person name="Meyer V."/>
            <person name="Mielnichuk N."/>
            <person name="Miskei M."/>
            <person name="Molnar A.P."/>
            <person name="Mule G."/>
            <person name="Ngan C.Y."/>
            <person name="Orejas M."/>
            <person name="Orosz E."/>
            <person name="Ouedraogo J.P."/>
            <person name="Overkamp K.M."/>
            <person name="Park H.-S."/>
            <person name="Perrone G."/>
            <person name="Piumi F."/>
            <person name="Punt P.J."/>
            <person name="Ram A.F."/>
            <person name="Ramon A."/>
            <person name="Rauscher S."/>
            <person name="Record E."/>
            <person name="Riano-Pachon D.M."/>
            <person name="Robert V."/>
            <person name="Roehrig J."/>
            <person name="Ruller R."/>
            <person name="Salamov A."/>
            <person name="Salih N.S."/>
            <person name="Samson R.A."/>
            <person name="Sandor E."/>
            <person name="Sanguinetti M."/>
            <person name="Schuetze T."/>
            <person name="Sepcic K."/>
            <person name="Shelest E."/>
            <person name="Sherlock G."/>
            <person name="Sophianopoulou V."/>
            <person name="Squina F.M."/>
            <person name="Sun H."/>
            <person name="Susca A."/>
            <person name="Todd R.B."/>
            <person name="Tsang A."/>
            <person name="Unkles S.E."/>
            <person name="van de Wiele N."/>
            <person name="van Rossen-Uffink D."/>
            <person name="Oliveira J.V."/>
            <person name="Vesth T.C."/>
            <person name="Visser J."/>
            <person name="Yu J.-H."/>
            <person name="Zhou M."/>
            <person name="Andersen M.R."/>
            <person name="Archer D.B."/>
            <person name="Baker S.E."/>
            <person name="Benoit I."/>
            <person name="Brakhage A.A."/>
            <person name="Braus G.H."/>
            <person name="Fischer R."/>
            <person name="Frisvad J.C."/>
            <person name="Goldman G.H."/>
            <person name="Houbraken J."/>
            <person name="Oakley B."/>
            <person name="Pocsi I."/>
            <person name="Scazzocchio C."/>
            <person name="Seiboth B."/>
            <person name="vanKuyk P.A."/>
            <person name="Wortman J."/>
            <person name="Dyer P.S."/>
            <person name="Grigoriev I.V."/>
        </authorList>
    </citation>
    <scope>NUCLEOTIDE SEQUENCE [LARGE SCALE GENOMIC DNA]</scope>
    <source>
        <strain evidence="3">CBS 516.65</strain>
    </source>
</reference>
<dbReference type="SUPFAM" id="SSF82199">
    <property type="entry name" value="SET domain"/>
    <property type="match status" value="1"/>
</dbReference>
<dbReference type="PROSITE" id="PS50280">
    <property type="entry name" value="SET"/>
    <property type="match status" value="1"/>
</dbReference>
<evidence type="ECO:0000313" key="3">
    <source>
        <dbReference type="Proteomes" id="UP000184300"/>
    </source>
</evidence>
<sequence length="357" mass="41457">MVATRTIEEHETILTVPSTLMLTIDSVPQTFTELFPKRTPIHRILAAFLTHGESYFLEKWNAWHSTWPSLQSFRDCMPILWPEFLQSSKIFSKTKKKRIQIAWECVLQQFPDTNWEIFCYNWLIINTRSFYYVTPGQDEPEDWNDAVGLVPIADYFNHADDANCIAMFDQQGYTIKTTRRIEEGEEAYISYGSHPNDYLFVEYGFFLDHSQSDAIFLDDIVFQDLTAAEQEELKLYDLYGNYKITKNGACSRAKAAACIKFMDREKWRGHVLYNFTQGIDAKKMAKILSVWVDLPLKESIKAIRALETLETKDTSGYAEDEQRVSAAAKVSTVLKRWYHIRTLCEATLHSINILQDV</sequence>
<dbReference type="InterPro" id="IPR001214">
    <property type="entry name" value="SET_dom"/>
</dbReference>
<evidence type="ECO:0000259" key="1">
    <source>
        <dbReference type="PROSITE" id="PS50280"/>
    </source>
</evidence>
<dbReference type="Pfam" id="PF00856">
    <property type="entry name" value="SET"/>
    <property type="match status" value="1"/>
</dbReference>
<keyword evidence="3" id="KW-1185">Reference proteome</keyword>
<evidence type="ECO:0000313" key="2">
    <source>
        <dbReference type="EMBL" id="OJJ83430.1"/>
    </source>
</evidence>
<dbReference type="STRING" id="1160497.A0A1L9VHQ6"/>
<dbReference type="EMBL" id="KV878899">
    <property type="protein sequence ID" value="OJJ83430.1"/>
    <property type="molecule type" value="Genomic_DNA"/>
</dbReference>
<dbReference type="VEuPathDB" id="FungiDB:ASPGLDRAFT_74880"/>
<dbReference type="OrthoDB" id="341421at2759"/>
<dbReference type="PANTHER" id="PTHR13271:SF137">
    <property type="entry name" value="SET DOMAIN-CONTAINING PROTEIN"/>
    <property type="match status" value="1"/>
</dbReference>
<dbReference type="Gene3D" id="3.90.1410.10">
    <property type="entry name" value="set domain protein methyltransferase, domain 1"/>
    <property type="match status" value="1"/>
</dbReference>
<dbReference type="Proteomes" id="UP000184300">
    <property type="component" value="Unassembled WGS sequence"/>
</dbReference>
<dbReference type="GeneID" id="34466019"/>
<dbReference type="InterPro" id="IPR046341">
    <property type="entry name" value="SET_dom_sf"/>
</dbReference>
<organism evidence="2 3">
    <name type="scientific">Aspergillus glaucus CBS 516.65</name>
    <dbReference type="NCBI Taxonomy" id="1160497"/>
    <lineage>
        <taxon>Eukaryota</taxon>
        <taxon>Fungi</taxon>
        <taxon>Dikarya</taxon>
        <taxon>Ascomycota</taxon>
        <taxon>Pezizomycotina</taxon>
        <taxon>Eurotiomycetes</taxon>
        <taxon>Eurotiomycetidae</taxon>
        <taxon>Eurotiales</taxon>
        <taxon>Aspergillaceae</taxon>
        <taxon>Aspergillus</taxon>
        <taxon>Aspergillus subgen. Aspergillus</taxon>
    </lineage>
</organism>
<proteinExistence type="predicted"/>
<accession>A0A1L9VHQ6</accession>
<name>A0A1L9VHQ6_ASPGL</name>
<dbReference type="RefSeq" id="XP_022400128.1">
    <property type="nucleotide sequence ID" value="XM_022549759.1"/>
</dbReference>
<dbReference type="InterPro" id="IPR050600">
    <property type="entry name" value="SETD3_SETD6_MTase"/>
</dbReference>
<dbReference type="AlphaFoldDB" id="A0A1L9VHQ6"/>
<dbReference type="PANTHER" id="PTHR13271">
    <property type="entry name" value="UNCHARACTERIZED PUTATIVE METHYLTRANSFERASE"/>
    <property type="match status" value="1"/>
</dbReference>
<gene>
    <name evidence="2" type="ORF">ASPGLDRAFT_74880</name>
</gene>
<feature type="domain" description="SET" evidence="1">
    <location>
        <begin position="1"/>
        <end position="192"/>
    </location>
</feature>
<dbReference type="GO" id="GO:0016279">
    <property type="term" value="F:protein-lysine N-methyltransferase activity"/>
    <property type="evidence" value="ECO:0007669"/>
    <property type="project" value="UniProtKB-ARBA"/>
</dbReference>